<dbReference type="Gene3D" id="1.20.1260.10">
    <property type="match status" value="2"/>
</dbReference>
<dbReference type="Proteomes" id="UP000018949">
    <property type="component" value="Unassembled WGS sequence"/>
</dbReference>
<evidence type="ECO:0000313" key="1">
    <source>
        <dbReference type="EMBL" id="GAE46601.1"/>
    </source>
</evidence>
<evidence type="ECO:0008006" key="3">
    <source>
        <dbReference type="Google" id="ProtNLM"/>
    </source>
</evidence>
<name>W4RQL8_9BACI</name>
<dbReference type="AlphaFoldDB" id="W4RQL8"/>
<dbReference type="Pfam" id="PF11553">
    <property type="entry name" value="DUF3231"/>
    <property type="match status" value="2"/>
</dbReference>
<gene>
    <name evidence="1" type="ORF">JCM21738_3516</name>
</gene>
<comment type="caution">
    <text evidence="1">The sequence shown here is derived from an EMBL/GenBank/DDBJ whole genome shotgun (WGS) entry which is preliminary data.</text>
</comment>
<reference evidence="1 2" key="1">
    <citation type="submission" date="2013-12" db="EMBL/GenBank/DDBJ databases">
        <title>NBRP : Genome information of microbial organism related human and environment.</title>
        <authorList>
            <person name="Hattori M."/>
            <person name="Oshima K."/>
            <person name="Inaba H."/>
            <person name="Suda W."/>
            <person name="Sakamoto M."/>
            <person name="Iino T."/>
            <person name="Kitahara M."/>
            <person name="Oshida Y."/>
            <person name="Iida T."/>
            <person name="Kudo T."/>
            <person name="Itoh T."/>
            <person name="Ahmed I."/>
            <person name="Ohkuma M."/>
        </authorList>
    </citation>
    <scope>NUCLEOTIDE SEQUENCE [LARGE SCALE GENOMIC DNA]</scope>
    <source>
        <strain evidence="1 2">JCM 21738</strain>
    </source>
</reference>
<dbReference type="eggNOG" id="ENOG502Z85B">
    <property type="taxonomic scope" value="Bacteria"/>
</dbReference>
<organism evidence="1 2">
    <name type="scientific">Mesobacillus boroniphilus JCM 21738</name>
    <dbReference type="NCBI Taxonomy" id="1294265"/>
    <lineage>
        <taxon>Bacteria</taxon>
        <taxon>Bacillati</taxon>
        <taxon>Bacillota</taxon>
        <taxon>Bacilli</taxon>
        <taxon>Bacillales</taxon>
        <taxon>Bacillaceae</taxon>
        <taxon>Mesobacillus</taxon>
    </lineage>
</organism>
<dbReference type="InterPro" id="IPR012347">
    <property type="entry name" value="Ferritin-like"/>
</dbReference>
<dbReference type="EMBL" id="BAUW01000048">
    <property type="protein sequence ID" value="GAE46601.1"/>
    <property type="molecule type" value="Genomic_DNA"/>
</dbReference>
<dbReference type="RefSeq" id="WP_023626235.1">
    <property type="nucleotide sequence ID" value="NZ_BAUW01000048.1"/>
</dbReference>
<keyword evidence="2" id="KW-1185">Reference proteome</keyword>
<proteinExistence type="predicted"/>
<protein>
    <recommendedName>
        <fullName evidence="3">DUF3231 family protein</fullName>
    </recommendedName>
</protein>
<evidence type="ECO:0000313" key="2">
    <source>
        <dbReference type="Proteomes" id="UP000018949"/>
    </source>
</evidence>
<accession>W4RQL8</accession>
<sequence length="345" mass="39105">MKHLKPIQFDTSKVKPTEKFTSVEMGKLWATYVGNSLSNVIIKHFLQHVEDEDIKTLLENALNLTEDFMGKIKEFLEKENFPLPMGYTEKDFHSEAPRLFEDEFYVHYLKYAAKAGLSIYAIALPLVMRLDIRDFFIQCGMVTTELLGQINGLLMAKGFIIKPPVLPTPEKIDFAERKSYLDGFSHNLRPLHALEVSHLYDNVENNVTSKALLIGFSQVARTQQVRDFFIKGINLTDKTVEQFKTKLHKENLPSPALLDHLVTDSTTPPFSDKLMLSHKADMIAMKVRSLGNSMAVNGRKDIGLLYGKALMNVALYAEDAAEILIEHGWLEQPPHAADRNKLASE</sequence>
<dbReference type="InterPro" id="IPR021617">
    <property type="entry name" value="DUF3231"/>
</dbReference>